<keyword evidence="2" id="KW-1185">Reference proteome</keyword>
<protein>
    <submittedName>
        <fullName evidence="1">Uncharacterized protein</fullName>
    </submittedName>
</protein>
<reference evidence="1" key="1">
    <citation type="submission" date="2021-03" db="EMBL/GenBank/DDBJ databases">
        <title>Draft genome sequence of rust myrtle Austropuccinia psidii MF-1, a brazilian biotype.</title>
        <authorList>
            <person name="Quecine M.C."/>
            <person name="Pachon D.M.R."/>
            <person name="Bonatelli M.L."/>
            <person name="Correr F.H."/>
            <person name="Franceschini L.M."/>
            <person name="Leite T.F."/>
            <person name="Margarido G.R.A."/>
            <person name="Almeida C.A."/>
            <person name="Ferrarezi J.A."/>
            <person name="Labate C.A."/>
        </authorList>
    </citation>
    <scope>NUCLEOTIDE SEQUENCE</scope>
    <source>
        <strain evidence="1">MF-1</strain>
    </source>
</reference>
<evidence type="ECO:0000313" key="1">
    <source>
        <dbReference type="EMBL" id="MBW0558348.1"/>
    </source>
</evidence>
<gene>
    <name evidence="1" type="ORF">O181_098063</name>
</gene>
<proteinExistence type="predicted"/>
<dbReference type="OrthoDB" id="8029976at2759"/>
<dbReference type="EMBL" id="AVOT02066558">
    <property type="protein sequence ID" value="MBW0558348.1"/>
    <property type="molecule type" value="Genomic_DNA"/>
</dbReference>
<evidence type="ECO:0000313" key="2">
    <source>
        <dbReference type="Proteomes" id="UP000765509"/>
    </source>
</evidence>
<sequence length="195" mass="22870">MEWKHFLFDGNLQNYIDDCRRMAMELESVDKKVPNDLLSFSLLGKIGGDCELHHFADGLTLNEELIEKPDLILTRLQDYSSIHKERILSTEGNTCALVTTTNNEPHKIVYYCRNGKHNKKCTNHKKEDCWEENPHPRPNKKENKRKYYNNSVHFTKAQALMMVIQLQKPKMNQLIFDCGAKHHMFNHLSLFTIKP</sequence>
<name>A0A9Q3PDS4_9BASI</name>
<dbReference type="Proteomes" id="UP000765509">
    <property type="component" value="Unassembled WGS sequence"/>
</dbReference>
<accession>A0A9Q3PDS4</accession>
<comment type="caution">
    <text evidence="1">The sequence shown here is derived from an EMBL/GenBank/DDBJ whole genome shotgun (WGS) entry which is preliminary data.</text>
</comment>
<organism evidence="1 2">
    <name type="scientific">Austropuccinia psidii MF-1</name>
    <dbReference type="NCBI Taxonomy" id="1389203"/>
    <lineage>
        <taxon>Eukaryota</taxon>
        <taxon>Fungi</taxon>
        <taxon>Dikarya</taxon>
        <taxon>Basidiomycota</taxon>
        <taxon>Pucciniomycotina</taxon>
        <taxon>Pucciniomycetes</taxon>
        <taxon>Pucciniales</taxon>
        <taxon>Sphaerophragmiaceae</taxon>
        <taxon>Austropuccinia</taxon>
    </lineage>
</organism>
<dbReference type="AlphaFoldDB" id="A0A9Q3PDS4"/>